<dbReference type="InterPro" id="IPR003136">
    <property type="entry name" value="Cytidylate_kin"/>
</dbReference>
<dbReference type="EC" id="2.7.4.25" evidence="8"/>
<feature type="domain" description="Cytidylate kinase" evidence="9">
    <location>
        <begin position="5"/>
        <end position="216"/>
    </location>
</feature>
<feature type="binding site" evidence="8">
    <location>
        <begin position="9"/>
        <end position="17"/>
    </location>
    <ligand>
        <name>ATP</name>
        <dbReference type="ChEBI" id="CHEBI:30616"/>
    </ligand>
</feature>
<keyword evidence="4 8" id="KW-0418">Kinase</keyword>
<evidence type="ECO:0000313" key="10">
    <source>
        <dbReference type="EMBL" id="QPM69296.1"/>
    </source>
</evidence>
<dbReference type="KEGG" id="alam:RT761_02526"/>
<evidence type="ECO:0000259" key="9">
    <source>
        <dbReference type="Pfam" id="PF02224"/>
    </source>
</evidence>
<evidence type="ECO:0000256" key="5">
    <source>
        <dbReference type="ARBA" id="ARBA00022840"/>
    </source>
</evidence>
<protein>
    <recommendedName>
        <fullName evidence="8">Cytidylate kinase</fullName>
        <shortName evidence="8">CK</shortName>
        <ecNumber evidence="8">2.7.4.25</ecNumber>
    </recommendedName>
    <alternativeName>
        <fullName evidence="8">Cytidine monophosphate kinase</fullName>
        <shortName evidence="8">CMP kinase</shortName>
    </alternativeName>
</protein>
<evidence type="ECO:0000256" key="8">
    <source>
        <dbReference type="HAMAP-Rule" id="MF_00238"/>
    </source>
</evidence>
<evidence type="ECO:0000256" key="4">
    <source>
        <dbReference type="ARBA" id="ARBA00022777"/>
    </source>
</evidence>
<keyword evidence="3 8" id="KW-0547">Nucleotide-binding</keyword>
<gene>
    <name evidence="10" type="primary">cmk_1</name>
    <name evidence="8" type="synonym">cmk</name>
    <name evidence="10" type="ORF">RT761_02526</name>
</gene>
<dbReference type="InterPro" id="IPR027417">
    <property type="entry name" value="P-loop_NTPase"/>
</dbReference>
<dbReference type="CDD" id="cd02020">
    <property type="entry name" value="CMPK"/>
    <property type="match status" value="1"/>
</dbReference>
<dbReference type="EMBL" id="CP065383">
    <property type="protein sequence ID" value="QPM69296.1"/>
    <property type="molecule type" value="Genomic_DNA"/>
</dbReference>
<name>A0A7T1ANQ9_ATRLM</name>
<reference evidence="10 11" key="1">
    <citation type="journal article" date="2021" name="Nat. Commun.">
        <title>Isolation of a member of the candidate phylum Atribacteria reveals a unique cell membrane structure.</title>
        <authorList>
            <person name="Taiki K."/>
            <person name="Nobu M.K."/>
            <person name="Kusada H."/>
            <person name="Meng X.-Y."/>
            <person name="Hosoki N."/>
            <person name="Uematsu K."/>
            <person name="Yoshioka H."/>
            <person name="Kamagata Y."/>
            <person name="Tamaki H."/>
        </authorList>
    </citation>
    <scope>NUCLEOTIDE SEQUENCE [LARGE SCALE GENOMIC DNA]</scope>
    <source>
        <strain evidence="10 11">RT761</strain>
    </source>
</reference>
<evidence type="ECO:0000256" key="2">
    <source>
        <dbReference type="ARBA" id="ARBA00022679"/>
    </source>
</evidence>
<dbReference type="PANTHER" id="PTHR21299">
    <property type="entry name" value="CYTIDYLATE KINASE/PANTOATE-BETA-ALANINE LIGASE"/>
    <property type="match status" value="1"/>
</dbReference>
<dbReference type="Proteomes" id="UP000594463">
    <property type="component" value="Chromosome"/>
</dbReference>
<evidence type="ECO:0000256" key="1">
    <source>
        <dbReference type="ARBA" id="ARBA00009427"/>
    </source>
</evidence>
<dbReference type="GO" id="GO:0015949">
    <property type="term" value="P:nucleobase-containing small molecule interconversion"/>
    <property type="evidence" value="ECO:0007669"/>
    <property type="project" value="TreeGrafter"/>
</dbReference>
<evidence type="ECO:0000256" key="6">
    <source>
        <dbReference type="ARBA" id="ARBA00047615"/>
    </source>
</evidence>
<dbReference type="Pfam" id="PF02224">
    <property type="entry name" value="Cytidylate_kin"/>
    <property type="match status" value="1"/>
</dbReference>
<comment type="catalytic activity">
    <reaction evidence="6 8">
        <text>dCMP + ATP = dCDP + ADP</text>
        <dbReference type="Rhea" id="RHEA:25094"/>
        <dbReference type="ChEBI" id="CHEBI:30616"/>
        <dbReference type="ChEBI" id="CHEBI:57566"/>
        <dbReference type="ChEBI" id="CHEBI:58593"/>
        <dbReference type="ChEBI" id="CHEBI:456216"/>
        <dbReference type="EC" id="2.7.4.25"/>
    </reaction>
</comment>
<evidence type="ECO:0000256" key="3">
    <source>
        <dbReference type="ARBA" id="ARBA00022741"/>
    </source>
</evidence>
<dbReference type="SUPFAM" id="SSF52540">
    <property type="entry name" value="P-loop containing nucleoside triphosphate hydrolases"/>
    <property type="match status" value="1"/>
</dbReference>
<dbReference type="GO" id="GO:0005829">
    <property type="term" value="C:cytosol"/>
    <property type="evidence" value="ECO:0007669"/>
    <property type="project" value="TreeGrafter"/>
</dbReference>
<accession>A0A7T1ANQ9</accession>
<keyword evidence="5 8" id="KW-0067">ATP-binding</keyword>
<dbReference type="GO" id="GO:0036431">
    <property type="term" value="F:dCMP kinase activity"/>
    <property type="evidence" value="ECO:0007669"/>
    <property type="project" value="InterPro"/>
</dbReference>
<keyword evidence="2 8" id="KW-0808">Transferase</keyword>
<dbReference type="HAMAP" id="MF_00238">
    <property type="entry name" value="Cytidyl_kinase_type1"/>
    <property type="match status" value="1"/>
</dbReference>
<evidence type="ECO:0000256" key="7">
    <source>
        <dbReference type="ARBA" id="ARBA00048478"/>
    </source>
</evidence>
<comment type="subcellular location">
    <subcellularLocation>
        <location evidence="8">Cytoplasm</location>
    </subcellularLocation>
</comment>
<sequence>MKSLITIDGPAGAGKSTVAHLLAKKLSYLYIDTGAMYRAITYYLIKQGIDYGDSEALKQALEKIDLHFQVIDGASVIFLNGKRCDEEIRQTMVNQHVSPVAKIVAVRLFLKKKQRDLAQSTSSVTEGRDIGTVVLPDADLKIFLTARPEIRAQRRWKELKEKGIDISYSDVLGNVIERDTIDSTRSEAPLRPADDALMVDTSDMSIEEVVNFLYQKAVDDE</sequence>
<dbReference type="Gene3D" id="3.40.50.300">
    <property type="entry name" value="P-loop containing nucleotide triphosphate hydrolases"/>
    <property type="match status" value="1"/>
</dbReference>
<dbReference type="InterPro" id="IPR011994">
    <property type="entry name" value="Cytidylate_kinase_dom"/>
</dbReference>
<dbReference type="NCBIfam" id="TIGR00017">
    <property type="entry name" value="cmk"/>
    <property type="match status" value="1"/>
</dbReference>
<proteinExistence type="inferred from homology"/>
<keyword evidence="8" id="KW-0963">Cytoplasm</keyword>
<dbReference type="AlphaFoldDB" id="A0A7T1ANQ9"/>
<organism evidence="10 11">
    <name type="scientific">Atribacter laminatus</name>
    <dbReference type="NCBI Taxonomy" id="2847778"/>
    <lineage>
        <taxon>Bacteria</taxon>
        <taxon>Pseudomonadati</taxon>
        <taxon>Atribacterota</taxon>
        <taxon>Atribacteria</taxon>
        <taxon>Atribacterales</taxon>
        <taxon>Atribacteraceae</taxon>
        <taxon>Atribacter</taxon>
    </lineage>
</organism>
<evidence type="ECO:0000313" key="11">
    <source>
        <dbReference type="Proteomes" id="UP000594463"/>
    </source>
</evidence>
<dbReference type="GO" id="GO:0006220">
    <property type="term" value="P:pyrimidine nucleotide metabolic process"/>
    <property type="evidence" value="ECO:0007669"/>
    <property type="project" value="UniProtKB-UniRule"/>
</dbReference>
<comment type="catalytic activity">
    <reaction evidence="7 8">
        <text>CMP + ATP = CDP + ADP</text>
        <dbReference type="Rhea" id="RHEA:11600"/>
        <dbReference type="ChEBI" id="CHEBI:30616"/>
        <dbReference type="ChEBI" id="CHEBI:58069"/>
        <dbReference type="ChEBI" id="CHEBI:60377"/>
        <dbReference type="ChEBI" id="CHEBI:456216"/>
        <dbReference type="EC" id="2.7.4.25"/>
    </reaction>
</comment>
<dbReference type="RefSeq" id="WP_218111773.1">
    <property type="nucleotide sequence ID" value="NZ_CP065383.1"/>
</dbReference>
<dbReference type="PANTHER" id="PTHR21299:SF2">
    <property type="entry name" value="CYTIDYLATE KINASE"/>
    <property type="match status" value="1"/>
</dbReference>
<comment type="similarity">
    <text evidence="1 8">Belongs to the cytidylate kinase family. Type 1 subfamily.</text>
</comment>
<keyword evidence="11" id="KW-1185">Reference proteome</keyword>
<dbReference type="GO" id="GO:0005524">
    <property type="term" value="F:ATP binding"/>
    <property type="evidence" value="ECO:0007669"/>
    <property type="project" value="UniProtKB-UniRule"/>
</dbReference>